<feature type="domain" description="Activator of Hsp90 ATPase homologue 1/2-like C-terminal" evidence="2">
    <location>
        <begin position="22"/>
        <end position="156"/>
    </location>
</feature>
<dbReference type="EMBL" id="JACHKA010000001">
    <property type="protein sequence ID" value="MBB5985906.1"/>
    <property type="molecule type" value="Genomic_DNA"/>
</dbReference>
<keyword evidence="4" id="KW-1185">Reference proteome</keyword>
<dbReference type="Gene3D" id="3.30.530.20">
    <property type="match status" value="1"/>
</dbReference>
<dbReference type="CDD" id="cd08894">
    <property type="entry name" value="SRPBCC_CalC_Aha1-like_1"/>
    <property type="match status" value="1"/>
</dbReference>
<dbReference type="Pfam" id="PF08327">
    <property type="entry name" value="AHSA1"/>
    <property type="match status" value="1"/>
</dbReference>
<accession>A0ABR6NF64</accession>
<dbReference type="SUPFAM" id="SSF55961">
    <property type="entry name" value="Bet v1-like"/>
    <property type="match status" value="1"/>
</dbReference>
<organism evidence="3 4">
    <name type="scientific">Sphingobium lignivorans</name>
    <dbReference type="NCBI Taxonomy" id="2735886"/>
    <lineage>
        <taxon>Bacteria</taxon>
        <taxon>Pseudomonadati</taxon>
        <taxon>Pseudomonadota</taxon>
        <taxon>Alphaproteobacteria</taxon>
        <taxon>Sphingomonadales</taxon>
        <taxon>Sphingomonadaceae</taxon>
        <taxon>Sphingobium</taxon>
    </lineage>
</organism>
<protein>
    <submittedName>
        <fullName evidence="3">Uncharacterized protein YndB with AHSA1/START domain</fullName>
    </submittedName>
</protein>
<dbReference type="RefSeq" id="WP_184152803.1">
    <property type="nucleotide sequence ID" value="NZ_JACHKA010000001.1"/>
</dbReference>
<proteinExistence type="inferred from homology"/>
<name>A0ABR6NF64_9SPHN</name>
<evidence type="ECO:0000313" key="4">
    <source>
        <dbReference type="Proteomes" id="UP001138540"/>
    </source>
</evidence>
<gene>
    <name evidence="3" type="ORF">HNP60_001880</name>
</gene>
<reference evidence="3 4" key="1">
    <citation type="submission" date="2020-08" db="EMBL/GenBank/DDBJ databases">
        <title>Exploring microbial biodiversity for novel pathways involved in the catabolism of aromatic compounds derived from lignin.</title>
        <authorList>
            <person name="Elkins J."/>
        </authorList>
    </citation>
    <scope>NUCLEOTIDE SEQUENCE [LARGE SCALE GENOMIC DNA]</scope>
    <source>
        <strain evidence="3 4">B1D3A</strain>
    </source>
</reference>
<dbReference type="InterPro" id="IPR013538">
    <property type="entry name" value="ASHA1/2-like_C"/>
</dbReference>
<comment type="caution">
    <text evidence="3">The sequence shown here is derived from an EMBL/GenBank/DDBJ whole genome shotgun (WGS) entry which is preliminary data.</text>
</comment>
<evidence type="ECO:0000259" key="2">
    <source>
        <dbReference type="Pfam" id="PF08327"/>
    </source>
</evidence>
<evidence type="ECO:0000256" key="1">
    <source>
        <dbReference type="ARBA" id="ARBA00006817"/>
    </source>
</evidence>
<dbReference type="Proteomes" id="UP001138540">
    <property type="component" value="Unassembled WGS sequence"/>
</dbReference>
<comment type="similarity">
    <text evidence="1">Belongs to the AHA1 family.</text>
</comment>
<dbReference type="InterPro" id="IPR023393">
    <property type="entry name" value="START-like_dom_sf"/>
</dbReference>
<sequence>MANPLDHWALDREIVLTRVFRHPRDKVFAAWMDPNALALWYGPAGLKIETHEADIREGGVWRFDMVGFFDGREQRFPNLMRFLEIVPGERIVVDYGTFDPDDPDRFRMTITFDEQADGKTVLTMRQLHPSSERRRVVIDFGAVEYGMQTLDKLAGWLAG</sequence>
<evidence type="ECO:0000313" key="3">
    <source>
        <dbReference type="EMBL" id="MBB5985906.1"/>
    </source>
</evidence>